<dbReference type="GO" id="GO:0003824">
    <property type="term" value="F:catalytic activity"/>
    <property type="evidence" value="ECO:0007669"/>
    <property type="project" value="InterPro"/>
</dbReference>
<dbReference type="PANTHER" id="PTHR43409">
    <property type="entry name" value="ANAEROBIC MAGNESIUM-PROTOPORPHYRIN IX MONOMETHYL ESTER CYCLASE-RELATED"/>
    <property type="match status" value="1"/>
</dbReference>
<dbReference type="EMBL" id="FQVN01000017">
    <property type="protein sequence ID" value="SHG96965.1"/>
    <property type="molecule type" value="Genomic_DNA"/>
</dbReference>
<comment type="cofactor">
    <cofactor evidence="1">
        <name>[4Fe-4S] cluster</name>
        <dbReference type="ChEBI" id="CHEBI:49883"/>
    </cofactor>
</comment>
<dbReference type="Gene3D" id="3.40.50.280">
    <property type="entry name" value="Cobalamin-binding domain"/>
    <property type="match status" value="1"/>
</dbReference>
<evidence type="ECO:0000256" key="1">
    <source>
        <dbReference type="ARBA" id="ARBA00001966"/>
    </source>
</evidence>
<dbReference type="InterPro" id="IPR006638">
    <property type="entry name" value="Elp3/MiaA/NifB-like_rSAM"/>
</dbReference>
<dbReference type="GO" id="GO:0031419">
    <property type="term" value="F:cobalamin binding"/>
    <property type="evidence" value="ECO:0007669"/>
    <property type="project" value="InterPro"/>
</dbReference>
<dbReference type="AlphaFoldDB" id="A0A1M5P5H1"/>
<dbReference type="SFLD" id="SFLDG01123">
    <property type="entry name" value="methyltransferase_(Class_B)"/>
    <property type="match status" value="1"/>
</dbReference>
<dbReference type="SUPFAM" id="SSF102114">
    <property type="entry name" value="Radical SAM enzymes"/>
    <property type="match status" value="1"/>
</dbReference>
<dbReference type="InterPro" id="IPR051198">
    <property type="entry name" value="BchE-like"/>
</dbReference>
<feature type="domain" description="B12-binding" evidence="6">
    <location>
        <begin position="15"/>
        <end position="155"/>
    </location>
</feature>
<dbReference type="OrthoDB" id="5298546at2"/>
<dbReference type="CDD" id="cd01335">
    <property type="entry name" value="Radical_SAM"/>
    <property type="match status" value="1"/>
</dbReference>
<reference evidence="8 9" key="1">
    <citation type="submission" date="2016-11" db="EMBL/GenBank/DDBJ databases">
        <authorList>
            <person name="Jaros S."/>
            <person name="Januszkiewicz K."/>
            <person name="Wedrychowicz H."/>
        </authorList>
    </citation>
    <scope>NUCLEOTIDE SEQUENCE [LARGE SCALE GENOMIC DNA]</scope>
    <source>
        <strain evidence="8 9">DSM 44523</strain>
    </source>
</reference>
<dbReference type="InterPro" id="IPR058240">
    <property type="entry name" value="rSAM_sf"/>
</dbReference>
<accession>A0A1M5P5H1</accession>
<dbReference type="InterPro" id="IPR007197">
    <property type="entry name" value="rSAM"/>
</dbReference>
<evidence type="ECO:0000256" key="3">
    <source>
        <dbReference type="ARBA" id="ARBA00022723"/>
    </source>
</evidence>
<dbReference type="InterPro" id="IPR023404">
    <property type="entry name" value="rSAM_horseshoe"/>
</dbReference>
<evidence type="ECO:0000256" key="5">
    <source>
        <dbReference type="ARBA" id="ARBA00023014"/>
    </source>
</evidence>
<name>A0A1M5P5H1_STRHI</name>
<dbReference type="InterPro" id="IPR006158">
    <property type="entry name" value="Cobalamin-bd"/>
</dbReference>
<dbReference type="CDD" id="cd02068">
    <property type="entry name" value="radical_SAM_B12_BD"/>
    <property type="match status" value="1"/>
</dbReference>
<organism evidence="8 9">
    <name type="scientific">Streptoalloteichus hindustanus</name>
    <dbReference type="NCBI Taxonomy" id="2017"/>
    <lineage>
        <taxon>Bacteria</taxon>
        <taxon>Bacillati</taxon>
        <taxon>Actinomycetota</taxon>
        <taxon>Actinomycetes</taxon>
        <taxon>Pseudonocardiales</taxon>
        <taxon>Pseudonocardiaceae</taxon>
        <taxon>Streptoalloteichus</taxon>
    </lineage>
</organism>
<keyword evidence="5" id="KW-0411">Iron-sulfur</keyword>
<evidence type="ECO:0000259" key="7">
    <source>
        <dbReference type="PROSITE" id="PS51918"/>
    </source>
</evidence>
<keyword evidence="4" id="KW-0408">Iron</keyword>
<dbReference type="STRING" id="2017.SAMN05444320_11775"/>
<dbReference type="GO" id="GO:0046872">
    <property type="term" value="F:metal ion binding"/>
    <property type="evidence" value="ECO:0007669"/>
    <property type="project" value="UniProtKB-KW"/>
</dbReference>
<protein>
    <submittedName>
        <fullName evidence="8">Radical SAM superfamily protein</fullName>
    </submittedName>
</protein>
<evidence type="ECO:0000256" key="4">
    <source>
        <dbReference type="ARBA" id="ARBA00023004"/>
    </source>
</evidence>
<keyword evidence="9" id="KW-1185">Reference proteome</keyword>
<evidence type="ECO:0000313" key="9">
    <source>
        <dbReference type="Proteomes" id="UP000184501"/>
    </source>
</evidence>
<dbReference type="PROSITE" id="PS51332">
    <property type="entry name" value="B12_BINDING"/>
    <property type="match status" value="1"/>
</dbReference>
<dbReference type="RefSeq" id="WP_073489821.1">
    <property type="nucleotide sequence ID" value="NZ_FQVN01000017.1"/>
</dbReference>
<dbReference type="GO" id="GO:0051539">
    <property type="term" value="F:4 iron, 4 sulfur cluster binding"/>
    <property type="evidence" value="ECO:0007669"/>
    <property type="project" value="UniProtKB-KW"/>
</dbReference>
<evidence type="ECO:0000259" key="6">
    <source>
        <dbReference type="PROSITE" id="PS51332"/>
    </source>
</evidence>
<dbReference type="Gene3D" id="3.80.30.20">
    <property type="entry name" value="tm_1862 like domain"/>
    <property type="match status" value="1"/>
</dbReference>
<evidence type="ECO:0000313" key="8">
    <source>
        <dbReference type="EMBL" id="SHG96965.1"/>
    </source>
</evidence>
<feature type="domain" description="Radical SAM core" evidence="7">
    <location>
        <begin position="199"/>
        <end position="433"/>
    </location>
</feature>
<dbReference type="SFLD" id="SFLDS00029">
    <property type="entry name" value="Radical_SAM"/>
    <property type="match status" value="1"/>
</dbReference>
<dbReference type="Pfam" id="PF04055">
    <property type="entry name" value="Radical_SAM"/>
    <property type="match status" value="1"/>
</dbReference>
<dbReference type="Proteomes" id="UP000184501">
    <property type="component" value="Unassembled WGS sequence"/>
</dbReference>
<proteinExistence type="predicted"/>
<dbReference type="SFLD" id="SFLDG01082">
    <property type="entry name" value="B12-binding_domain_containing"/>
    <property type="match status" value="1"/>
</dbReference>
<keyword evidence="3" id="KW-0479">Metal-binding</keyword>
<dbReference type="PROSITE" id="PS51918">
    <property type="entry name" value="RADICAL_SAM"/>
    <property type="match status" value="1"/>
</dbReference>
<evidence type="ECO:0000256" key="2">
    <source>
        <dbReference type="ARBA" id="ARBA00022691"/>
    </source>
</evidence>
<dbReference type="SMART" id="SM00729">
    <property type="entry name" value="Elp3"/>
    <property type="match status" value="1"/>
</dbReference>
<gene>
    <name evidence="8" type="ORF">SAMN05444320_11775</name>
</gene>
<keyword evidence="2" id="KW-0949">S-adenosyl-L-methionine</keyword>
<dbReference type="InterPro" id="IPR034466">
    <property type="entry name" value="Methyltransferase_Class_B"/>
</dbReference>
<sequence>MTVADHAPSAPRRQVHLIDLTSIPGMVYSATLGYLQAAAEADPEVGAACEFHRHVRLPRGEGFERACADVLAALDDPLAVSFTIYFWNRAKSLLMARRIKERWPDCRVVVGGNDVSYQQDELFAEAPWVDVLVHGDGELRFVDILRSLLHGRDDFCDIPGVSYWSGRGSARHVVTTEPAPRIADLAEVPSPVAVHSDRELAETSLVVYETNRGCPYGCAFCYWGGATNSKVRQFPLERIEQDLDRIIRLSGPQLSLGLADANFGILPRDVDIARLLVELCHRHGKNPDLIVTWAKNSNDRVLRTAKILHDGAILAPVTLSTQSFDPTVLDLANRSNIRLENYRRLQTGFRELGIATYTDLIWGMPGETYDSFTRGLEETLTAGGSPVVFPLLLLNNTDYTRERFREEQRLVVRRSPADVTDPEMVVEMVVGHSRMSEEDWLRGLELRLCVYLFQKAVLRCGLRVLHTAGNARLVDLCDRLRDFLFGWDGDDVVRRLARNYRESWRSPEKVDWELIDGQLGVESGDNGVYLRSEMHYEAILHRLTQDGVAARFLRDATGFLLDGLPDVDEDGRRLARETLDVDLAAVAVFRSLRSGESEKVPVRVPAAAVPLLRDNGDLPPDLASDEGDVVGVALTPPSLLANHHPQFSFSRYAMLVWRGLARPLHDLVFA</sequence>